<comment type="caution">
    <text evidence="1">The sequence shown here is derived from an EMBL/GenBank/DDBJ whole genome shotgun (WGS) entry which is preliminary data.</text>
</comment>
<keyword evidence="2" id="KW-1185">Reference proteome</keyword>
<gene>
    <name evidence="1" type="ORF">RJ641_007264</name>
</gene>
<evidence type="ECO:0000313" key="2">
    <source>
        <dbReference type="Proteomes" id="UP001370490"/>
    </source>
</evidence>
<dbReference type="EMBL" id="JBAMMX010000015">
    <property type="protein sequence ID" value="KAK6925545.1"/>
    <property type="molecule type" value="Genomic_DNA"/>
</dbReference>
<dbReference type="AlphaFoldDB" id="A0AAN8Z7R6"/>
<proteinExistence type="predicted"/>
<name>A0AAN8Z7R6_9MAGN</name>
<accession>A0AAN8Z7R6</accession>
<organism evidence="1 2">
    <name type="scientific">Dillenia turbinata</name>
    <dbReference type="NCBI Taxonomy" id="194707"/>
    <lineage>
        <taxon>Eukaryota</taxon>
        <taxon>Viridiplantae</taxon>
        <taxon>Streptophyta</taxon>
        <taxon>Embryophyta</taxon>
        <taxon>Tracheophyta</taxon>
        <taxon>Spermatophyta</taxon>
        <taxon>Magnoliopsida</taxon>
        <taxon>eudicotyledons</taxon>
        <taxon>Gunneridae</taxon>
        <taxon>Pentapetalae</taxon>
        <taxon>Dilleniales</taxon>
        <taxon>Dilleniaceae</taxon>
        <taxon>Dillenia</taxon>
    </lineage>
</organism>
<dbReference type="Proteomes" id="UP001370490">
    <property type="component" value="Unassembled WGS sequence"/>
</dbReference>
<sequence length="96" mass="10559">MRLTMPKSAIDHVQEYDTPERLLLNEESAFSKMVQSIGAANAQYLRNLVLGGGENILGRLANSMAEGDGWPLPAGLLLPNLLWLLASLHQILTFKD</sequence>
<protein>
    <submittedName>
        <fullName evidence="1">Uncharacterized protein</fullName>
    </submittedName>
</protein>
<reference evidence="1 2" key="1">
    <citation type="submission" date="2023-12" db="EMBL/GenBank/DDBJ databases">
        <title>A high-quality genome assembly for Dillenia turbinata (Dilleniales).</title>
        <authorList>
            <person name="Chanderbali A."/>
        </authorList>
    </citation>
    <scope>NUCLEOTIDE SEQUENCE [LARGE SCALE GENOMIC DNA]</scope>
    <source>
        <strain evidence="1">LSX21</strain>
        <tissue evidence="1">Leaf</tissue>
    </source>
</reference>
<evidence type="ECO:0000313" key="1">
    <source>
        <dbReference type="EMBL" id="KAK6925545.1"/>
    </source>
</evidence>